<reference evidence="4" key="1">
    <citation type="journal article" date="2021" name="PeerJ">
        <title>Extensive microbial diversity within the chicken gut microbiome revealed by metagenomics and culture.</title>
        <authorList>
            <person name="Gilroy R."/>
            <person name="Ravi A."/>
            <person name="Getino M."/>
            <person name="Pursley I."/>
            <person name="Horton D.L."/>
            <person name="Alikhan N.F."/>
            <person name="Baker D."/>
            <person name="Gharbi K."/>
            <person name="Hall N."/>
            <person name="Watson M."/>
            <person name="Adriaenssens E.M."/>
            <person name="Foster-Nyarko E."/>
            <person name="Jarju S."/>
            <person name="Secka A."/>
            <person name="Antonio M."/>
            <person name="Oren A."/>
            <person name="Chaudhuri R.R."/>
            <person name="La Ragione R."/>
            <person name="Hildebrand F."/>
            <person name="Pallen M.J."/>
        </authorList>
    </citation>
    <scope>NUCLEOTIDE SEQUENCE</scope>
    <source>
        <strain evidence="4">CHK32-1732</strain>
    </source>
</reference>
<dbReference type="PANTHER" id="PTHR31571:SF1">
    <property type="entry name" value="ALTERED INHERITANCE OF MITOCHONDRIA PROTEIN 6"/>
    <property type="match status" value="1"/>
</dbReference>
<name>A0A9D1RQR6_9CORY</name>
<proteinExistence type="predicted"/>
<accession>A0A9D1RQR6</accession>
<dbReference type="AlphaFoldDB" id="A0A9D1RQR6"/>
<feature type="compositionally biased region" description="Low complexity" evidence="2">
    <location>
        <begin position="32"/>
        <end position="44"/>
    </location>
</feature>
<organism evidence="4 5">
    <name type="scientific">Candidatus Corynebacterium avicola</name>
    <dbReference type="NCBI Taxonomy" id="2838527"/>
    <lineage>
        <taxon>Bacteria</taxon>
        <taxon>Bacillati</taxon>
        <taxon>Actinomycetota</taxon>
        <taxon>Actinomycetes</taxon>
        <taxon>Mycobacteriales</taxon>
        <taxon>Corynebacteriaceae</taxon>
        <taxon>Corynebacterium</taxon>
    </lineage>
</organism>
<evidence type="ECO:0000313" key="4">
    <source>
        <dbReference type="EMBL" id="HIW91820.1"/>
    </source>
</evidence>
<dbReference type="Proteomes" id="UP000824190">
    <property type="component" value="Unassembled WGS sequence"/>
</dbReference>
<keyword evidence="3" id="KW-0732">Signal</keyword>
<dbReference type="PANTHER" id="PTHR31571">
    <property type="entry name" value="ALTERED INHERITANCE OF MITOCHONDRIA PROTEIN 6"/>
    <property type="match status" value="1"/>
</dbReference>
<dbReference type="GO" id="GO:0008081">
    <property type="term" value="F:phosphoric diester hydrolase activity"/>
    <property type="evidence" value="ECO:0007669"/>
    <property type="project" value="InterPro"/>
</dbReference>
<dbReference type="InterPro" id="IPR051236">
    <property type="entry name" value="HAT_RTT109-like"/>
</dbReference>
<evidence type="ECO:0000256" key="3">
    <source>
        <dbReference type="SAM" id="SignalP"/>
    </source>
</evidence>
<gene>
    <name evidence="4" type="ORF">H9870_09200</name>
</gene>
<feature type="chain" id="PRO_5038342035" description="Altered inheritance of mitochondria protein 6" evidence="3">
    <location>
        <begin position="28"/>
        <end position="291"/>
    </location>
</feature>
<dbReference type="InterPro" id="IPR017946">
    <property type="entry name" value="PLC-like_Pdiesterase_TIM-brl"/>
</dbReference>
<comment type="caution">
    <text evidence="4">The sequence shown here is derived from an EMBL/GenBank/DDBJ whole genome shotgun (WGS) entry which is preliminary data.</text>
</comment>
<feature type="region of interest" description="Disordered" evidence="2">
    <location>
        <begin position="32"/>
        <end position="58"/>
    </location>
</feature>
<reference evidence="4" key="2">
    <citation type="submission" date="2021-04" db="EMBL/GenBank/DDBJ databases">
        <authorList>
            <person name="Gilroy R."/>
        </authorList>
    </citation>
    <scope>NUCLEOTIDE SEQUENCE</scope>
    <source>
        <strain evidence="4">CHK32-1732</strain>
    </source>
</reference>
<evidence type="ECO:0000313" key="5">
    <source>
        <dbReference type="Proteomes" id="UP000824190"/>
    </source>
</evidence>
<evidence type="ECO:0000256" key="1">
    <source>
        <dbReference type="ARBA" id="ARBA00014286"/>
    </source>
</evidence>
<evidence type="ECO:0000256" key="2">
    <source>
        <dbReference type="SAM" id="MobiDB-lite"/>
    </source>
</evidence>
<sequence length="291" mass="31211">MTLHRFTTTLGASVLALAIAGTTTAVADPADPADIANSANPAPAGFTTQSPLPQAHAHNDYLHPHPLWDALGQGFTSIEADIFYEDGQLLLGHTQEEATEGPDAGRSLEDYYLKPLAEYVRNNDGQVYPDHTEPVRLLVDVKDGGADTLNRVEEILANYEDVLTHVKDGEVQPGAIQVVYSGEPPFESIADRSTRYGFYDGRPSDIKGDDALDPQDVPLVSASVTDVATDLGGFADDVDEFGAQSRVWGVPETDDTTKLAGWSSQLDAGLDVISTDDLEGLREFLLSSHSS</sequence>
<dbReference type="SUPFAM" id="SSF51695">
    <property type="entry name" value="PLC-like phosphodiesterases"/>
    <property type="match status" value="1"/>
</dbReference>
<feature type="signal peptide" evidence="3">
    <location>
        <begin position="1"/>
        <end position="27"/>
    </location>
</feature>
<dbReference type="GO" id="GO:0006629">
    <property type="term" value="P:lipid metabolic process"/>
    <property type="evidence" value="ECO:0007669"/>
    <property type="project" value="InterPro"/>
</dbReference>
<dbReference type="EMBL" id="DXGC01000077">
    <property type="protein sequence ID" value="HIW91820.1"/>
    <property type="molecule type" value="Genomic_DNA"/>
</dbReference>
<protein>
    <recommendedName>
        <fullName evidence="1">Altered inheritance of mitochondria protein 6</fullName>
    </recommendedName>
</protein>